<gene>
    <name evidence="5 9" type="primary">recX</name>
    <name evidence="9" type="ORF">ACFQU8_01940</name>
</gene>
<organism evidence="9 10">
    <name type="scientific">Lentibacillus kimchii</name>
    <dbReference type="NCBI Taxonomy" id="1542911"/>
    <lineage>
        <taxon>Bacteria</taxon>
        <taxon>Bacillati</taxon>
        <taxon>Bacillota</taxon>
        <taxon>Bacilli</taxon>
        <taxon>Bacillales</taxon>
        <taxon>Bacillaceae</taxon>
        <taxon>Lentibacillus</taxon>
    </lineage>
</organism>
<reference evidence="10" key="1">
    <citation type="journal article" date="2019" name="Int. J. Syst. Evol. Microbiol.">
        <title>The Global Catalogue of Microorganisms (GCM) 10K type strain sequencing project: providing services to taxonomists for standard genome sequencing and annotation.</title>
        <authorList>
            <consortium name="The Broad Institute Genomics Platform"/>
            <consortium name="The Broad Institute Genome Sequencing Center for Infectious Disease"/>
            <person name="Wu L."/>
            <person name="Ma J."/>
        </authorList>
    </citation>
    <scope>NUCLEOTIDE SEQUENCE [LARGE SCALE GENOMIC DNA]</scope>
    <source>
        <strain evidence="10">JCM 30234</strain>
    </source>
</reference>
<evidence type="ECO:0000259" key="8">
    <source>
        <dbReference type="Pfam" id="PF21982"/>
    </source>
</evidence>
<dbReference type="InterPro" id="IPR003783">
    <property type="entry name" value="Regulatory_RecX"/>
</dbReference>
<feature type="domain" description="RecX first three-helical" evidence="8">
    <location>
        <begin position="67"/>
        <end position="105"/>
    </location>
</feature>
<evidence type="ECO:0000313" key="10">
    <source>
        <dbReference type="Proteomes" id="UP001596620"/>
    </source>
</evidence>
<feature type="domain" description="RecX third three-helical" evidence="7">
    <location>
        <begin position="216"/>
        <end position="264"/>
    </location>
</feature>
<keyword evidence="10" id="KW-1185">Reference proteome</keyword>
<dbReference type="InterPro" id="IPR036388">
    <property type="entry name" value="WH-like_DNA-bd_sf"/>
</dbReference>
<comment type="subcellular location">
    <subcellularLocation>
        <location evidence="1 5">Cytoplasm</location>
    </subcellularLocation>
</comment>
<sequence>MTAISRITTQKKDRGRYNIFLDDGQGESYGFSVDEAVLVAYRLHKQMELDDATIQALIRQDTFHKHYTLAINFLSYRMRTKQEIRTYLDQKDVDEEQLDQIMDKLITEGLVDDRQFAESFVRTRQNTTNKGPKLVEQELRQKGVDAALASEAVSAYTFAGQYDTALKLALKKRSASHAKSFQQKIQQIQGTLMQKGFTSDVIQAITNELQNERDDDAEWEALIKQGEKLHRKHQQKYSGAELEQKVKEALYRKGFTLDLIQQFLDDSRAE</sequence>
<dbReference type="NCBIfam" id="NF010733">
    <property type="entry name" value="PRK14135.1"/>
    <property type="match status" value="1"/>
</dbReference>
<evidence type="ECO:0000256" key="3">
    <source>
        <dbReference type="ARBA" id="ARBA00018111"/>
    </source>
</evidence>
<dbReference type="HAMAP" id="MF_01114">
    <property type="entry name" value="RecX"/>
    <property type="match status" value="1"/>
</dbReference>
<dbReference type="PANTHER" id="PTHR33602">
    <property type="entry name" value="REGULATORY PROTEIN RECX FAMILY PROTEIN"/>
    <property type="match status" value="1"/>
</dbReference>
<dbReference type="Pfam" id="PF02631">
    <property type="entry name" value="RecX_HTH2"/>
    <property type="match status" value="1"/>
</dbReference>
<dbReference type="Pfam" id="PF21981">
    <property type="entry name" value="RecX_HTH3"/>
    <property type="match status" value="2"/>
</dbReference>
<protein>
    <recommendedName>
        <fullName evidence="3 5">Regulatory protein RecX</fullName>
    </recommendedName>
</protein>
<feature type="domain" description="RecX second three-helical" evidence="6">
    <location>
        <begin position="112"/>
        <end position="152"/>
    </location>
</feature>
<comment type="similarity">
    <text evidence="2 5">Belongs to the RecX family.</text>
</comment>
<evidence type="ECO:0000256" key="4">
    <source>
        <dbReference type="ARBA" id="ARBA00022490"/>
    </source>
</evidence>
<dbReference type="EMBL" id="JBHTGR010000002">
    <property type="protein sequence ID" value="MFC7746005.1"/>
    <property type="molecule type" value="Genomic_DNA"/>
</dbReference>
<evidence type="ECO:0000259" key="7">
    <source>
        <dbReference type="Pfam" id="PF21981"/>
    </source>
</evidence>
<dbReference type="PANTHER" id="PTHR33602:SF1">
    <property type="entry name" value="REGULATORY PROTEIN RECX FAMILY PROTEIN"/>
    <property type="match status" value="1"/>
</dbReference>
<dbReference type="InterPro" id="IPR053926">
    <property type="entry name" value="RecX_HTH_1st"/>
</dbReference>
<evidence type="ECO:0000259" key="6">
    <source>
        <dbReference type="Pfam" id="PF02631"/>
    </source>
</evidence>
<evidence type="ECO:0000313" key="9">
    <source>
        <dbReference type="EMBL" id="MFC7746005.1"/>
    </source>
</evidence>
<evidence type="ECO:0000256" key="2">
    <source>
        <dbReference type="ARBA" id="ARBA00009695"/>
    </source>
</evidence>
<feature type="domain" description="RecX third three-helical" evidence="7">
    <location>
        <begin position="161"/>
        <end position="204"/>
    </location>
</feature>
<comment type="function">
    <text evidence="5">Modulates RecA activity.</text>
</comment>
<evidence type="ECO:0000256" key="5">
    <source>
        <dbReference type="HAMAP-Rule" id="MF_01114"/>
    </source>
</evidence>
<accession>A0ABW2UTY4</accession>
<name>A0ABW2UTY4_9BACI</name>
<dbReference type="Gene3D" id="1.10.10.10">
    <property type="entry name" value="Winged helix-like DNA-binding domain superfamily/Winged helix DNA-binding domain"/>
    <property type="match status" value="4"/>
</dbReference>
<proteinExistence type="inferred from homology"/>
<evidence type="ECO:0000256" key="1">
    <source>
        <dbReference type="ARBA" id="ARBA00004496"/>
    </source>
</evidence>
<dbReference type="InterPro" id="IPR053924">
    <property type="entry name" value="RecX_HTH_2nd"/>
</dbReference>
<dbReference type="InterPro" id="IPR053925">
    <property type="entry name" value="RecX_HTH_3rd"/>
</dbReference>
<dbReference type="Proteomes" id="UP001596620">
    <property type="component" value="Unassembled WGS sequence"/>
</dbReference>
<dbReference type="Pfam" id="PF21982">
    <property type="entry name" value="RecX_HTH1"/>
    <property type="match status" value="1"/>
</dbReference>
<comment type="caution">
    <text evidence="9">The sequence shown here is derived from an EMBL/GenBank/DDBJ whole genome shotgun (WGS) entry which is preliminary data.</text>
</comment>
<dbReference type="RefSeq" id="WP_382357480.1">
    <property type="nucleotide sequence ID" value="NZ_JBHTGR010000002.1"/>
</dbReference>
<keyword evidence="4 5" id="KW-0963">Cytoplasm</keyword>